<name>A0ABY7BFE9_9FIRM</name>
<reference evidence="1" key="1">
    <citation type="submission" date="2022-12" db="EMBL/GenBank/DDBJ databases">
        <authorList>
            <person name="Bing R.G."/>
            <person name="Willard D.J."/>
            <person name="Manesh M.J.H."/>
            <person name="Laemthong T."/>
            <person name="Crosby J.R."/>
            <person name="Kelly R.M."/>
        </authorList>
    </citation>
    <scope>NUCLEOTIDE SEQUENCE</scope>
    <source>
        <strain evidence="1">DSM 8991</strain>
    </source>
</reference>
<protein>
    <submittedName>
        <fullName evidence="1">Uncharacterized protein</fullName>
    </submittedName>
</protein>
<dbReference type="EMBL" id="CP113864">
    <property type="protein sequence ID" value="WAM30821.1"/>
    <property type="molecule type" value="Genomic_DNA"/>
</dbReference>
<proteinExistence type="predicted"/>
<sequence length="100" mass="11838">MEALYNTKLLYPTDKPVSPGIINVEIYKPQKGKLPIYVKSLDENDIKKYIPNIATIIQEELLRRINIDLVTQTDFYIVEEDNKYHVYFNKSPEDFKIEKE</sequence>
<evidence type="ECO:0000313" key="2">
    <source>
        <dbReference type="Proteomes" id="UP001164745"/>
    </source>
</evidence>
<evidence type="ECO:0000313" key="1">
    <source>
        <dbReference type="EMBL" id="WAM30821.1"/>
    </source>
</evidence>
<keyword evidence="2" id="KW-1185">Reference proteome</keyword>
<organism evidence="1 2">
    <name type="scientific">Caldicellulosiruptor naganoensis</name>
    <dbReference type="NCBI Taxonomy" id="29324"/>
    <lineage>
        <taxon>Bacteria</taxon>
        <taxon>Bacillati</taxon>
        <taxon>Bacillota</taxon>
        <taxon>Bacillota incertae sedis</taxon>
        <taxon>Caldicellulosiruptorales</taxon>
        <taxon>Caldicellulosiruptoraceae</taxon>
        <taxon>Caldicellulosiruptor</taxon>
    </lineage>
</organism>
<gene>
    <name evidence="1" type="ORF">OTJ99_001604</name>
</gene>
<dbReference type="Proteomes" id="UP001164745">
    <property type="component" value="Chromosome"/>
</dbReference>
<accession>A0ABY7BFE9</accession>
<dbReference type="RefSeq" id="WP_045164555.1">
    <property type="nucleotide sequence ID" value="NZ_CP113864.1"/>
</dbReference>